<organism evidence="4 5">
    <name type="scientific">Cyclotella cryptica</name>
    <dbReference type="NCBI Taxonomy" id="29204"/>
    <lineage>
        <taxon>Eukaryota</taxon>
        <taxon>Sar</taxon>
        <taxon>Stramenopiles</taxon>
        <taxon>Ochrophyta</taxon>
        <taxon>Bacillariophyta</taxon>
        <taxon>Coscinodiscophyceae</taxon>
        <taxon>Thalassiosirophycidae</taxon>
        <taxon>Stephanodiscales</taxon>
        <taxon>Stephanodiscaceae</taxon>
        <taxon>Cyclotella</taxon>
    </lineage>
</organism>
<comment type="caution">
    <text evidence="4">The sequence shown here is derived from an EMBL/GenBank/DDBJ whole genome shotgun (WGS) entry which is preliminary data.</text>
</comment>
<feature type="chain" id="PRO_5044812177" evidence="3">
    <location>
        <begin position="27"/>
        <end position="389"/>
    </location>
</feature>
<dbReference type="AlphaFoldDB" id="A0ABD3P3B8"/>
<keyword evidence="2" id="KW-0812">Transmembrane</keyword>
<reference evidence="4 5" key="1">
    <citation type="journal article" date="2020" name="G3 (Bethesda)">
        <title>Improved Reference Genome for Cyclotella cryptica CCMP332, a Model for Cell Wall Morphogenesis, Salinity Adaptation, and Lipid Production in Diatoms (Bacillariophyta).</title>
        <authorList>
            <person name="Roberts W.R."/>
            <person name="Downey K.M."/>
            <person name="Ruck E.C."/>
            <person name="Traller J.C."/>
            <person name="Alverson A.J."/>
        </authorList>
    </citation>
    <scope>NUCLEOTIDE SEQUENCE [LARGE SCALE GENOMIC DNA]</scope>
    <source>
        <strain evidence="4 5">CCMP332</strain>
    </source>
</reference>
<keyword evidence="2" id="KW-0472">Membrane</keyword>
<feature type="transmembrane region" description="Helical" evidence="2">
    <location>
        <begin position="309"/>
        <end position="330"/>
    </location>
</feature>
<evidence type="ECO:0000313" key="4">
    <source>
        <dbReference type="EMBL" id="KAL3782398.1"/>
    </source>
</evidence>
<keyword evidence="3" id="KW-0732">Signal</keyword>
<proteinExistence type="predicted"/>
<keyword evidence="5" id="KW-1185">Reference proteome</keyword>
<evidence type="ECO:0000256" key="3">
    <source>
        <dbReference type="SAM" id="SignalP"/>
    </source>
</evidence>
<name>A0ABD3P3B8_9STRA</name>
<feature type="region of interest" description="Disordered" evidence="1">
    <location>
        <begin position="369"/>
        <end position="389"/>
    </location>
</feature>
<keyword evidence="2" id="KW-1133">Transmembrane helix</keyword>
<feature type="compositionally biased region" description="Low complexity" evidence="1">
    <location>
        <begin position="65"/>
        <end position="95"/>
    </location>
</feature>
<feature type="signal peptide" evidence="3">
    <location>
        <begin position="1"/>
        <end position="26"/>
    </location>
</feature>
<gene>
    <name evidence="4" type="ORF">HJC23_005446</name>
</gene>
<dbReference type="Proteomes" id="UP001516023">
    <property type="component" value="Unassembled WGS sequence"/>
</dbReference>
<feature type="region of interest" description="Disordered" evidence="1">
    <location>
        <begin position="29"/>
        <end position="97"/>
    </location>
</feature>
<dbReference type="EMBL" id="JABMIG020000287">
    <property type="protein sequence ID" value="KAL3782398.1"/>
    <property type="molecule type" value="Genomic_DNA"/>
</dbReference>
<accession>A0ABD3P3B8</accession>
<feature type="transmembrane region" description="Helical" evidence="2">
    <location>
        <begin position="277"/>
        <end position="297"/>
    </location>
</feature>
<sequence>MKRSYPTMKQTPPLITLLLALTGISAFQTPPSPVLRLTPTSPRGSLTLLEMSDGKKRRRKRKVDSSTAPSTAATEDSSTSSPPQTTTTITTAQTQGKESAKALAALMLAQEKMMYDQEDEEDLTAFTPEPLSSDRIAAAASRAGYTLESPQAGNAGGGGEPSLNDLFDSREFLAKKREKQLAEKEGGADASSTVVPTRKKIKRSDIEAYTRLLEMDPLADEDSRYFEDDNEVDFISALLGDVEPGVGNAADDEENRTGKKVVKKTSFLGIGSGPLQVGHFIGALGVVLMAFIDYPGFPLTNLPDPLRGALQGGLGAIYLINTVLAVFAAMSAPSRRQPSILWAAKTFAVGGIAYDQLMQIPTPEEMAERARREEDAIGARVRGRRGKKQ</sequence>
<evidence type="ECO:0000256" key="2">
    <source>
        <dbReference type="SAM" id="Phobius"/>
    </source>
</evidence>
<protein>
    <submittedName>
        <fullName evidence="4">Uncharacterized protein</fullName>
    </submittedName>
</protein>
<evidence type="ECO:0000313" key="5">
    <source>
        <dbReference type="Proteomes" id="UP001516023"/>
    </source>
</evidence>
<evidence type="ECO:0000256" key="1">
    <source>
        <dbReference type="SAM" id="MobiDB-lite"/>
    </source>
</evidence>